<evidence type="ECO:0008006" key="10">
    <source>
        <dbReference type="Google" id="ProtNLM"/>
    </source>
</evidence>
<dbReference type="InterPro" id="IPR005381">
    <property type="entry name" value="Znf-XS_domain"/>
</dbReference>
<evidence type="ECO:0000259" key="7">
    <source>
        <dbReference type="Pfam" id="PF03470"/>
    </source>
</evidence>
<dbReference type="GO" id="GO:0080188">
    <property type="term" value="P:gene silencing by siRNA-directed DNA methylation"/>
    <property type="evidence" value="ECO:0007669"/>
    <property type="project" value="InterPro"/>
</dbReference>
<dbReference type="Pfam" id="PF03469">
    <property type="entry name" value="XH"/>
    <property type="match status" value="1"/>
</dbReference>
<name>A0A803N2L4_CHEQI</name>
<dbReference type="Gene3D" id="3.30.70.2890">
    <property type="entry name" value="XS domain"/>
    <property type="match status" value="1"/>
</dbReference>
<feature type="domain" description="Zinc finger-XS" evidence="7">
    <location>
        <begin position="44"/>
        <end position="87"/>
    </location>
</feature>
<feature type="domain" description="Factor of DNA methylation 1-5/IDN2" evidence="6">
    <location>
        <begin position="548"/>
        <end position="677"/>
    </location>
</feature>
<dbReference type="InterPro" id="IPR005380">
    <property type="entry name" value="XS_domain"/>
</dbReference>
<evidence type="ECO:0000259" key="6">
    <source>
        <dbReference type="Pfam" id="PF03469"/>
    </source>
</evidence>
<evidence type="ECO:0000259" key="5">
    <source>
        <dbReference type="Pfam" id="PF03468"/>
    </source>
</evidence>
<keyword evidence="9" id="KW-1185">Reference proteome</keyword>
<dbReference type="OMA" id="CCPNKKK"/>
<dbReference type="CDD" id="cd12266">
    <property type="entry name" value="RRM_like_XS"/>
    <property type="match status" value="1"/>
</dbReference>
<feature type="compositionally biased region" description="Acidic residues" evidence="4">
    <location>
        <begin position="1"/>
        <end position="19"/>
    </location>
</feature>
<dbReference type="PANTHER" id="PTHR21596">
    <property type="entry name" value="RIBONUCLEASE P SUBUNIT P38"/>
    <property type="match status" value="1"/>
</dbReference>
<keyword evidence="2" id="KW-0943">RNA-mediated gene silencing</keyword>
<accession>A0A803N2L4</accession>
<feature type="coiled-coil region" evidence="3">
    <location>
        <begin position="371"/>
        <end position="542"/>
    </location>
</feature>
<sequence>MAHSSEEEDTDISESEIEEYGDKTFEELKKGSSKLKVSEEKYTCPYCPGKRKRDFLYKELLQHASGIGNASSNKKRAREKANHLGLAKFLEDEVQSQASSSKQANGDAAVVDCDHDDKFVWPWTGIVVNIPTRYREGRFVGESGSKLRDELRARGFNPKRVHPLWNFRGHSGTAAVEFNKDWLGLNNALAFEKEYELNQHGKQHWQAKDTEKFGLYAWVARADDYDSPGIIGEHLRKIGDVKTVSELEAEIARKAGKLVSNLTTVLESKKKSLKEIETKFTETSHNFNKLAEEKDKLHQAYNEEAVNCSLLIKDLAYCLTLITLFRSFNIGLSASYDLRILQNYWMIKIKKIQLSARDHFQKIFNDHSKLKQQLESEKTELDLRVHELEKREANNETERKKLQEEIEKNAVKNDSLQHASIVQQKADENVLKLAEEQKKQKEDLHKRILQLQNQLEAKQALELEIEQLRGKLNVMKHVGDEGDMEVIQKVDSMLKDLREKEESLEEVESLNQTLVVTERMSNEELQDARKELINGLKEMSNRGFIGVKRMGELDSTVFQEACKRKYPEDIAEDKAAEFCSLWDEYLRDPEWHPFKVVRVNGEHKEVIDVTDEKLIDLKREWGDDVYDAVTTALKEINEYNPSGRYIITELWNNKEGRKATLQEGVSYILNKWKDYKRFRG</sequence>
<evidence type="ECO:0000256" key="1">
    <source>
        <dbReference type="ARBA" id="ARBA00023054"/>
    </source>
</evidence>
<evidence type="ECO:0000313" key="9">
    <source>
        <dbReference type="Proteomes" id="UP000596660"/>
    </source>
</evidence>
<dbReference type="Pfam" id="PF03470">
    <property type="entry name" value="zf-XS"/>
    <property type="match status" value="1"/>
</dbReference>
<dbReference type="EnsemblPlants" id="AUR62039367-RA">
    <property type="protein sequence ID" value="AUR62039367-RA:cds"/>
    <property type="gene ID" value="AUR62039367"/>
</dbReference>
<dbReference type="AlphaFoldDB" id="A0A803N2L4"/>
<feature type="domain" description="XS" evidence="5">
    <location>
        <begin position="116"/>
        <end position="227"/>
    </location>
</feature>
<protein>
    <recommendedName>
        <fullName evidence="10">XH/XS domain-containing protein</fullName>
    </recommendedName>
</protein>
<dbReference type="InterPro" id="IPR005379">
    <property type="entry name" value="FDM1-5/IDN2_XH"/>
</dbReference>
<dbReference type="PANTHER" id="PTHR21596:SF65">
    <property type="entry name" value="PROTEIN INVOLVED IN DE NOVO 2-RELATED"/>
    <property type="match status" value="1"/>
</dbReference>
<feature type="region of interest" description="Disordered" evidence="4">
    <location>
        <begin position="1"/>
        <end position="23"/>
    </location>
</feature>
<dbReference type="Proteomes" id="UP000596660">
    <property type="component" value="Unplaced"/>
</dbReference>
<dbReference type="InterPro" id="IPR045177">
    <property type="entry name" value="FDM1-5/IDN2"/>
</dbReference>
<organism evidence="8 9">
    <name type="scientific">Chenopodium quinoa</name>
    <name type="common">Quinoa</name>
    <dbReference type="NCBI Taxonomy" id="63459"/>
    <lineage>
        <taxon>Eukaryota</taxon>
        <taxon>Viridiplantae</taxon>
        <taxon>Streptophyta</taxon>
        <taxon>Embryophyta</taxon>
        <taxon>Tracheophyta</taxon>
        <taxon>Spermatophyta</taxon>
        <taxon>Magnoliopsida</taxon>
        <taxon>eudicotyledons</taxon>
        <taxon>Gunneridae</taxon>
        <taxon>Pentapetalae</taxon>
        <taxon>Caryophyllales</taxon>
        <taxon>Chenopodiaceae</taxon>
        <taxon>Chenopodioideae</taxon>
        <taxon>Atripliceae</taxon>
        <taxon>Chenopodium</taxon>
    </lineage>
</organism>
<reference evidence="8" key="1">
    <citation type="journal article" date="2017" name="Nature">
        <title>The genome of Chenopodium quinoa.</title>
        <authorList>
            <person name="Jarvis D.E."/>
            <person name="Ho Y.S."/>
            <person name="Lightfoot D.J."/>
            <person name="Schmoeckel S.M."/>
            <person name="Li B."/>
            <person name="Borm T.J.A."/>
            <person name="Ohyanagi H."/>
            <person name="Mineta K."/>
            <person name="Michell C.T."/>
            <person name="Saber N."/>
            <person name="Kharbatia N.M."/>
            <person name="Rupper R.R."/>
            <person name="Sharp A.R."/>
            <person name="Dally N."/>
            <person name="Boughton B.A."/>
            <person name="Woo Y.H."/>
            <person name="Gao G."/>
            <person name="Schijlen E.G.W.M."/>
            <person name="Guo X."/>
            <person name="Momin A.A."/>
            <person name="Negrao S."/>
            <person name="Al-Babili S."/>
            <person name="Gehring C."/>
            <person name="Roessner U."/>
            <person name="Jung C."/>
            <person name="Murphy K."/>
            <person name="Arold S.T."/>
            <person name="Gojobori T."/>
            <person name="van der Linden C.G."/>
            <person name="van Loo E.N."/>
            <person name="Jellen E.N."/>
            <person name="Maughan P.J."/>
            <person name="Tester M."/>
        </authorList>
    </citation>
    <scope>NUCLEOTIDE SEQUENCE [LARGE SCALE GENOMIC DNA]</scope>
    <source>
        <strain evidence="8">cv. PI 614886</strain>
    </source>
</reference>
<proteinExistence type="predicted"/>
<dbReference type="InterPro" id="IPR038588">
    <property type="entry name" value="XS_domain_sf"/>
</dbReference>
<reference evidence="8" key="2">
    <citation type="submission" date="2021-03" db="UniProtKB">
        <authorList>
            <consortium name="EnsemblPlants"/>
        </authorList>
    </citation>
    <scope>IDENTIFICATION</scope>
</reference>
<evidence type="ECO:0000313" key="8">
    <source>
        <dbReference type="EnsemblPlants" id="AUR62039367-RA:cds"/>
    </source>
</evidence>
<dbReference type="Gramene" id="AUR62039367-RA">
    <property type="protein sequence ID" value="AUR62039367-RA:cds"/>
    <property type="gene ID" value="AUR62039367"/>
</dbReference>
<evidence type="ECO:0000256" key="2">
    <source>
        <dbReference type="ARBA" id="ARBA00023158"/>
    </source>
</evidence>
<evidence type="ECO:0000256" key="4">
    <source>
        <dbReference type="SAM" id="MobiDB-lite"/>
    </source>
</evidence>
<keyword evidence="1 3" id="KW-0175">Coiled coil</keyword>
<evidence type="ECO:0000256" key="3">
    <source>
        <dbReference type="SAM" id="Coils"/>
    </source>
</evidence>
<dbReference type="Pfam" id="PF03468">
    <property type="entry name" value="XS"/>
    <property type="match status" value="1"/>
</dbReference>